<name>A0A212IXZ4_9BACT</name>
<protein>
    <submittedName>
        <fullName evidence="1">Uncharacterized protein</fullName>
    </submittedName>
</protein>
<dbReference type="EMBL" id="FLUM01000001">
    <property type="protein sequence ID" value="SBV92037.1"/>
    <property type="molecule type" value="Genomic_DNA"/>
</dbReference>
<dbReference type="AlphaFoldDB" id="A0A212IXZ4"/>
<sequence>MKKLKITNCSDKLMWYRDKVGQTVPFLFKISEGYMSREDAGFTNIVLEKDAEIIEE</sequence>
<dbReference type="RefSeq" id="WP_296938396.1">
    <property type="nucleotide sequence ID" value="NZ_LT599032.1"/>
</dbReference>
<reference evidence="1" key="1">
    <citation type="submission" date="2016-04" db="EMBL/GenBank/DDBJ databases">
        <authorList>
            <person name="Evans L.H."/>
            <person name="Alamgir A."/>
            <person name="Owens N."/>
            <person name="Weber N.D."/>
            <person name="Virtaneva K."/>
            <person name="Barbian K."/>
            <person name="Babar A."/>
            <person name="Rosenke K."/>
        </authorList>
    </citation>
    <scope>NUCLEOTIDE SEQUENCE</scope>
    <source>
        <strain evidence="1">86-1</strain>
    </source>
</reference>
<evidence type="ECO:0000313" key="1">
    <source>
        <dbReference type="EMBL" id="SBV92037.1"/>
    </source>
</evidence>
<organism evidence="1">
    <name type="scientific">uncultured Dysgonomonas sp</name>
    <dbReference type="NCBI Taxonomy" id="206096"/>
    <lineage>
        <taxon>Bacteria</taxon>
        <taxon>Pseudomonadati</taxon>
        <taxon>Bacteroidota</taxon>
        <taxon>Bacteroidia</taxon>
        <taxon>Bacteroidales</taxon>
        <taxon>Dysgonomonadaceae</taxon>
        <taxon>Dysgonomonas</taxon>
        <taxon>environmental samples</taxon>
    </lineage>
</organism>
<proteinExistence type="predicted"/>
<accession>A0A212IXZ4</accession>
<gene>
    <name evidence="1" type="ORF">KL86DYS1_10501</name>
</gene>